<evidence type="ECO:0000259" key="14">
    <source>
        <dbReference type="Pfam" id="PF00732"/>
    </source>
</evidence>
<dbReference type="Pfam" id="PF00732">
    <property type="entry name" value="GMC_oxred_N"/>
    <property type="match status" value="1"/>
</dbReference>
<dbReference type="EMBL" id="JH687563">
    <property type="protein sequence ID" value="EIN03465.1"/>
    <property type="molecule type" value="Genomic_DNA"/>
</dbReference>
<feature type="domain" description="Glucose-methanol-choline oxidoreductase N-terminal" evidence="14">
    <location>
        <begin position="278"/>
        <end position="361"/>
    </location>
</feature>
<dbReference type="Gene3D" id="3.50.50.60">
    <property type="entry name" value="FAD/NAD(P)-binding domain"/>
    <property type="match status" value="2"/>
</dbReference>
<reference evidence="17" key="1">
    <citation type="journal article" date="2012" name="Science">
        <title>The Paleozoic origin of enzymatic lignin decomposition reconstructed from 31 fungal genomes.</title>
        <authorList>
            <person name="Floudas D."/>
            <person name="Binder M."/>
            <person name="Riley R."/>
            <person name="Barry K."/>
            <person name="Blanchette R.A."/>
            <person name="Henrissat B."/>
            <person name="Martinez A.T."/>
            <person name="Otillar R."/>
            <person name="Spatafora J.W."/>
            <person name="Yadav J.S."/>
            <person name="Aerts A."/>
            <person name="Benoit I."/>
            <person name="Boyd A."/>
            <person name="Carlson A."/>
            <person name="Copeland A."/>
            <person name="Coutinho P.M."/>
            <person name="de Vries R.P."/>
            <person name="Ferreira P."/>
            <person name="Findley K."/>
            <person name="Foster B."/>
            <person name="Gaskell J."/>
            <person name="Glotzer D."/>
            <person name="Gorecki P."/>
            <person name="Heitman J."/>
            <person name="Hesse C."/>
            <person name="Hori C."/>
            <person name="Igarashi K."/>
            <person name="Jurgens J.A."/>
            <person name="Kallen N."/>
            <person name="Kersten P."/>
            <person name="Kohler A."/>
            <person name="Kuees U."/>
            <person name="Kumar T.K.A."/>
            <person name="Kuo A."/>
            <person name="LaButti K."/>
            <person name="Larrondo L.F."/>
            <person name="Lindquist E."/>
            <person name="Ling A."/>
            <person name="Lombard V."/>
            <person name="Lucas S."/>
            <person name="Lundell T."/>
            <person name="Martin R."/>
            <person name="McLaughlin D.J."/>
            <person name="Morgenstern I."/>
            <person name="Morin E."/>
            <person name="Murat C."/>
            <person name="Nagy L.G."/>
            <person name="Nolan M."/>
            <person name="Ohm R.A."/>
            <person name="Patyshakuliyeva A."/>
            <person name="Rokas A."/>
            <person name="Ruiz-Duenas F.J."/>
            <person name="Sabat G."/>
            <person name="Salamov A."/>
            <person name="Samejima M."/>
            <person name="Schmutz J."/>
            <person name="Slot J.C."/>
            <person name="St John F."/>
            <person name="Stenlid J."/>
            <person name="Sun H."/>
            <person name="Sun S."/>
            <person name="Syed K."/>
            <person name="Tsang A."/>
            <person name="Wiebenga A."/>
            <person name="Young D."/>
            <person name="Pisabarro A."/>
            <person name="Eastwood D.C."/>
            <person name="Martin F."/>
            <person name="Cullen D."/>
            <person name="Grigoriev I.V."/>
            <person name="Hibbett D.S."/>
        </authorList>
    </citation>
    <scope>NUCLEOTIDE SEQUENCE [LARGE SCALE GENOMIC DNA]</scope>
    <source>
        <strain evidence="17">HHB-11173 SS5</strain>
    </source>
</reference>
<evidence type="ECO:0000256" key="13">
    <source>
        <dbReference type="SAM" id="MobiDB-lite"/>
    </source>
</evidence>
<keyword evidence="17" id="KW-1185">Reference proteome</keyword>
<dbReference type="SUPFAM" id="SSF51905">
    <property type="entry name" value="FAD/NAD(P)-binding domain"/>
    <property type="match status" value="1"/>
</dbReference>
<dbReference type="InterPro" id="IPR007867">
    <property type="entry name" value="GMC_OxRtase_C"/>
</dbReference>
<dbReference type="PANTHER" id="PTHR42784">
    <property type="entry name" value="PYRANOSE 2-OXIDASE"/>
    <property type="match status" value="1"/>
</dbReference>
<dbReference type="NCBIfam" id="TIGR02462">
    <property type="entry name" value="pyranose_ox"/>
    <property type="match status" value="1"/>
</dbReference>
<dbReference type="KEGG" id="psq:PUNSTDRAFT_147047"/>
<comment type="cofactor">
    <cofactor evidence="2">
        <name>FAD</name>
        <dbReference type="ChEBI" id="CHEBI:57692"/>
    </cofactor>
</comment>
<dbReference type="EC" id="1.1.3.10" evidence="5"/>
<dbReference type="GO" id="GO:0050233">
    <property type="term" value="F:pyranose oxidase activity"/>
    <property type="evidence" value="ECO:0007669"/>
    <property type="project" value="UniProtKB-EC"/>
</dbReference>
<dbReference type="RefSeq" id="XP_007389296.1">
    <property type="nucleotide sequence ID" value="XM_007389234.1"/>
</dbReference>
<dbReference type="InterPro" id="IPR051473">
    <property type="entry name" value="P2Ox-like"/>
</dbReference>
<comment type="similarity">
    <text evidence="3">Belongs to the GMC oxidoreductase family.</text>
</comment>
<dbReference type="OMA" id="CCDENSK"/>
<dbReference type="AlphaFoldDB" id="R7RZB9"/>
<evidence type="ECO:0000256" key="12">
    <source>
        <dbReference type="ARBA" id="ARBA00031330"/>
    </source>
</evidence>
<evidence type="ECO:0000256" key="3">
    <source>
        <dbReference type="ARBA" id="ARBA00010790"/>
    </source>
</evidence>
<dbReference type="InterPro" id="IPR012814">
    <property type="entry name" value="P2OX"/>
</dbReference>
<evidence type="ECO:0000256" key="5">
    <source>
        <dbReference type="ARBA" id="ARBA00013082"/>
    </source>
</evidence>
<evidence type="ECO:0000256" key="4">
    <source>
        <dbReference type="ARBA" id="ARBA00011881"/>
    </source>
</evidence>
<evidence type="ECO:0000256" key="10">
    <source>
        <dbReference type="ARBA" id="ARBA00030508"/>
    </source>
</evidence>
<evidence type="ECO:0000313" key="16">
    <source>
        <dbReference type="EMBL" id="EIN03465.1"/>
    </source>
</evidence>
<dbReference type="Proteomes" id="UP000054196">
    <property type="component" value="Unassembled WGS sequence"/>
</dbReference>
<evidence type="ECO:0000313" key="17">
    <source>
        <dbReference type="Proteomes" id="UP000054196"/>
    </source>
</evidence>
<dbReference type="SUPFAM" id="SSF54373">
    <property type="entry name" value="FAD-linked reductases, C-terminal domain"/>
    <property type="match status" value="1"/>
</dbReference>
<evidence type="ECO:0000256" key="8">
    <source>
        <dbReference type="ARBA" id="ARBA00022827"/>
    </source>
</evidence>
<dbReference type="OrthoDB" id="269227at2759"/>
<evidence type="ECO:0000256" key="7">
    <source>
        <dbReference type="ARBA" id="ARBA00022630"/>
    </source>
</evidence>
<keyword evidence="8" id="KW-0274">FAD</keyword>
<dbReference type="GeneID" id="18881771"/>
<evidence type="ECO:0000256" key="9">
    <source>
        <dbReference type="ARBA" id="ARBA00023002"/>
    </source>
</evidence>
<keyword evidence="9" id="KW-0560">Oxidoreductase</keyword>
<sequence>MSSKSIEEILREGSAGINPSIKPNKKLRDFQADVFIAGSGPIGATYALLLVEAGYKVVMCELGAADSFKATTTEDGSADAFIPGAHKKNEVEYQKDIDRFVNVIKGALSVVSVPVKNVTSDTLDPTSWGAGGDELPVTNGKNPSQEANLNLAAEAVTRGVGGMTTHWTCATPKFNRQGELPRIVSNEQENFDAWEELYEEAMKLIGTTTHAFDKSIRHTLVLRTLQNAFNGTNGKPKLDFGPLPLACHRMPNPDYVYWHGTDVILEKIYTNPELKSRFRLLTNHRCTRVAVSDHHADGTWTIGAAEVKDFLADVSNHEEQHSYVQAKMYVIAAGAVATPQILFNSGFGRKTTTSMTTSMLPTIHNLGTHITEQPMSFCQIVLKTSLLKTIPNNPYNLSWWKEKVDYQKAKHPEDPLKFPFRDGEPQVTKLFTKDKPWHAQIHRDAFSYGAVAETIDTRTIVDFRFFGYVKPEATNRIDFETKYEDGYGMPQPTFTFRMSDDDKTRAHDMMTDMCNVAKELGGWLPGSEPQFMAPGLALHLGGTVRAGLDSKEHVADTNCKVYNFSNLYVGGNGVIPTGYAANPTLTSMGYAIRSARSIINALESAK</sequence>
<dbReference type="eggNOG" id="ENOG502R261">
    <property type="taxonomic scope" value="Eukaryota"/>
</dbReference>
<organism evidence="16 17">
    <name type="scientific">Punctularia strigosozonata (strain HHB-11173)</name>
    <name type="common">White-rot fungus</name>
    <dbReference type="NCBI Taxonomy" id="741275"/>
    <lineage>
        <taxon>Eukaryota</taxon>
        <taxon>Fungi</taxon>
        <taxon>Dikarya</taxon>
        <taxon>Basidiomycota</taxon>
        <taxon>Agaricomycotina</taxon>
        <taxon>Agaricomycetes</taxon>
        <taxon>Corticiales</taxon>
        <taxon>Punctulariaceae</taxon>
        <taxon>Punctularia</taxon>
    </lineage>
</organism>
<accession>R7RZB9</accession>
<evidence type="ECO:0000256" key="2">
    <source>
        <dbReference type="ARBA" id="ARBA00001974"/>
    </source>
</evidence>
<dbReference type="HOGENOM" id="CLU_023699_0_0_1"/>
<comment type="catalytic activity">
    <reaction evidence="1">
        <text>D-glucose + O2 = 2-dehydro-D-glucose + H2O2</text>
        <dbReference type="Rhea" id="RHEA:10552"/>
        <dbReference type="ChEBI" id="CHEBI:4167"/>
        <dbReference type="ChEBI" id="CHEBI:15379"/>
        <dbReference type="ChEBI" id="CHEBI:16240"/>
        <dbReference type="ChEBI" id="CHEBI:16609"/>
        <dbReference type="EC" id="1.1.3.10"/>
    </reaction>
</comment>
<comment type="subunit">
    <text evidence="4">Homotetramer.</text>
</comment>
<evidence type="ECO:0000256" key="1">
    <source>
        <dbReference type="ARBA" id="ARBA00000827"/>
    </source>
</evidence>
<dbReference type="InterPro" id="IPR036188">
    <property type="entry name" value="FAD/NAD-bd_sf"/>
</dbReference>
<feature type="region of interest" description="Disordered" evidence="13">
    <location>
        <begin position="124"/>
        <end position="143"/>
    </location>
</feature>
<keyword evidence="7" id="KW-0285">Flavoprotein</keyword>
<evidence type="ECO:0000259" key="15">
    <source>
        <dbReference type="Pfam" id="PF05199"/>
    </source>
</evidence>
<dbReference type="InterPro" id="IPR000172">
    <property type="entry name" value="GMC_OxRdtase_N"/>
</dbReference>
<proteinExistence type="inferred from homology"/>
<feature type="domain" description="Glucose-methanol-choline oxidoreductase C-terminal" evidence="15">
    <location>
        <begin position="471"/>
        <end position="591"/>
    </location>
</feature>
<evidence type="ECO:0000256" key="6">
    <source>
        <dbReference type="ARBA" id="ARBA00016408"/>
    </source>
</evidence>
<dbReference type="PANTHER" id="PTHR42784:SF1">
    <property type="entry name" value="PYRANOSE 2-OXIDASE"/>
    <property type="match status" value="1"/>
</dbReference>
<dbReference type="GO" id="GO:0050660">
    <property type="term" value="F:flavin adenine dinucleotide binding"/>
    <property type="evidence" value="ECO:0007669"/>
    <property type="project" value="InterPro"/>
</dbReference>
<gene>
    <name evidence="16" type="ORF">PUNSTDRAFT_147047</name>
</gene>
<evidence type="ECO:0000256" key="11">
    <source>
        <dbReference type="ARBA" id="ARBA00031159"/>
    </source>
</evidence>
<name>R7RZB9_PUNST</name>
<dbReference type="Pfam" id="PF05199">
    <property type="entry name" value="GMC_oxred_C"/>
    <property type="match status" value="1"/>
</dbReference>
<protein>
    <recommendedName>
        <fullName evidence="6">Pyranose 2-oxidase</fullName>
        <ecNumber evidence="5">1.1.3.10</ecNumber>
    </recommendedName>
    <alternativeName>
        <fullName evidence="11">FAD-oxidoreductase</fullName>
    </alternativeName>
    <alternativeName>
        <fullName evidence="10">Glucose 2-oxidase</fullName>
    </alternativeName>
    <alternativeName>
        <fullName evidence="12">Pyranose:oxygen 2-oxidoreductase</fullName>
    </alternativeName>
</protein>